<organism evidence="2 3">
    <name type="scientific">Triticum urartu</name>
    <name type="common">Red wild einkorn</name>
    <name type="synonym">Crithodium urartu</name>
    <dbReference type="NCBI Taxonomy" id="4572"/>
    <lineage>
        <taxon>Eukaryota</taxon>
        <taxon>Viridiplantae</taxon>
        <taxon>Streptophyta</taxon>
        <taxon>Embryophyta</taxon>
        <taxon>Tracheophyta</taxon>
        <taxon>Spermatophyta</taxon>
        <taxon>Magnoliopsida</taxon>
        <taxon>Liliopsida</taxon>
        <taxon>Poales</taxon>
        <taxon>Poaceae</taxon>
        <taxon>BOP clade</taxon>
        <taxon>Pooideae</taxon>
        <taxon>Triticodae</taxon>
        <taxon>Triticeae</taxon>
        <taxon>Triticinae</taxon>
        <taxon>Triticum</taxon>
    </lineage>
</organism>
<sequence length="122" mass="13481">LIPFLSSVPSAATAARVRFRRLQRLSPARSTPLSSPPSGFSTPAHPSSSAHLRRALAALIRGLRRPQLSVHLEQVGAEDLLSQVPWTWRTLQLPVRDEGGHSEPCPARRRCRRTPVLLLVDL</sequence>
<name>A0A8R7QWR2_TRIUA</name>
<evidence type="ECO:0000256" key="1">
    <source>
        <dbReference type="SAM" id="MobiDB-lite"/>
    </source>
</evidence>
<reference evidence="3" key="1">
    <citation type="journal article" date="2013" name="Nature">
        <title>Draft genome of the wheat A-genome progenitor Triticum urartu.</title>
        <authorList>
            <person name="Ling H.Q."/>
            <person name="Zhao S."/>
            <person name="Liu D."/>
            <person name="Wang J."/>
            <person name="Sun H."/>
            <person name="Zhang C."/>
            <person name="Fan H."/>
            <person name="Li D."/>
            <person name="Dong L."/>
            <person name="Tao Y."/>
            <person name="Gao C."/>
            <person name="Wu H."/>
            <person name="Li Y."/>
            <person name="Cui Y."/>
            <person name="Guo X."/>
            <person name="Zheng S."/>
            <person name="Wang B."/>
            <person name="Yu K."/>
            <person name="Liang Q."/>
            <person name="Yang W."/>
            <person name="Lou X."/>
            <person name="Chen J."/>
            <person name="Feng M."/>
            <person name="Jian J."/>
            <person name="Zhang X."/>
            <person name="Luo G."/>
            <person name="Jiang Y."/>
            <person name="Liu J."/>
            <person name="Wang Z."/>
            <person name="Sha Y."/>
            <person name="Zhang B."/>
            <person name="Wu H."/>
            <person name="Tang D."/>
            <person name="Shen Q."/>
            <person name="Xue P."/>
            <person name="Zou S."/>
            <person name="Wang X."/>
            <person name="Liu X."/>
            <person name="Wang F."/>
            <person name="Yang Y."/>
            <person name="An X."/>
            <person name="Dong Z."/>
            <person name="Zhang K."/>
            <person name="Zhang X."/>
            <person name="Luo M.C."/>
            <person name="Dvorak J."/>
            <person name="Tong Y."/>
            <person name="Wang J."/>
            <person name="Yang H."/>
            <person name="Li Z."/>
            <person name="Wang D."/>
            <person name="Zhang A."/>
            <person name="Wang J."/>
        </authorList>
    </citation>
    <scope>NUCLEOTIDE SEQUENCE</scope>
    <source>
        <strain evidence="3">cv. G1812</strain>
    </source>
</reference>
<evidence type="ECO:0000313" key="3">
    <source>
        <dbReference type="Proteomes" id="UP000015106"/>
    </source>
</evidence>
<feature type="compositionally biased region" description="Polar residues" evidence="1">
    <location>
        <begin position="28"/>
        <end position="49"/>
    </location>
</feature>
<dbReference type="Proteomes" id="UP000015106">
    <property type="component" value="Chromosome 6"/>
</dbReference>
<dbReference type="AlphaFoldDB" id="A0A8R7QWR2"/>
<keyword evidence="3" id="KW-1185">Reference proteome</keyword>
<accession>A0A8R7QWR2</accession>
<feature type="region of interest" description="Disordered" evidence="1">
    <location>
        <begin position="26"/>
        <end position="49"/>
    </location>
</feature>
<reference evidence="2" key="2">
    <citation type="submission" date="2018-03" db="EMBL/GenBank/DDBJ databases">
        <title>The Triticum urartu genome reveals the dynamic nature of wheat genome evolution.</title>
        <authorList>
            <person name="Ling H."/>
            <person name="Ma B."/>
            <person name="Shi X."/>
            <person name="Liu H."/>
            <person name="Dong L."/>
            <person name="Sun H."/>
            <person name="Cao Y."/>
            <person name="Gao Q."/>
            <person name="Zheng S."/>
            <person name="Li Y."/>
            <person name="Yu Y."/>
            <person name="Du H."/>
            <person name="Qi M."/>
            <person name="Li Y."/>
            <person name="Yu H."/>
            <person name="Cui Y."/>
            <person name="Wang N."/>
            <person name="Chen C."/>
            <person name="Wu H."/>
            <person name="Zhao Y."/>
            <person name="Zhang J."/>
            <person name="Li Y."/>
            <person name="Zhou W."/>
            <person name="Zhang B."/>
            <person name="Hu W."/>
            <person name="Eijk M."/>
            <person name="Tang J."/>
            <person name="Witsenboer H."/>
            <person name="Zhao S."/>
            <person name="Li Z."/>
            <person name="Zhang A."/>
            <person name="Wang D."/>
            <person name="Liang C."/>
        </authorList>
    </citation>
    <scope>NUCLEOTIDE SEQUENCE [LARGE SCALE GENOMIC DNA]</scope>
    <source>
        <strain evidence="2">cv. G1812</strain>
    </source>
</reference>
<proteinExistence type="predicted"/>
<protein>
    <submittedName>
        <fullName evidence="2">Uncharacterized protein</fullName>
    </submittedName>
</protein>
<evidence type="ECO:0000313" key="2">
    <source>
        <dbReference type="EnsemblPlants" id="TuG1812G0600003932.01.T01"/>
    </source>
</evidence>
<dbReference type="EnsemblPlants" id="TuG1812G0600003932.01.T01">
    <property type="protein sequence ID" value="TuG1812G0600003932.01.T01"/>
    <property type="gene ID" value="TuG1812G0600003932.01"/>
</dbReference>
<dbReference type="Gramene" id="TuG1812G0600003932.01.T01">
    <property type="protein sequence ID" value="TuG1812G0600003932.01.T01"/>
    <property type="gene ID" value="TuG1812G0600003932.01"/>
</dbReference>
<reference evidence="2" key="3">
    <citation type="submission" date="2022-06" db="UniProtKB">
        <authorList>
            <consortium name="EnsemblPlants"/>
        </authorList>
    </citation>
    <scope>IDENTIFICATION</scope>
</reference>